<dbReference type="EMBL" id="CP000383">
    <property type="protein sequence ID" value="ABG60518.1"/>
    <property type="molecule type" value="Genomic_DNA"/>
</dbReference>
<dbReference type="KEGG" id="chu:CHU_3279"/>
<dbReference type="AlphaFoldDB" id="A0A6N4SVG1"/>
<evidence type="ECO:0000313" key="2">
    <source>
        <dbReference type="Proteomes" id="UP000001822"/>
    </source>
</evidence>
<organism evidence="1 2">
    <name type="scientific">Cytophaga hutchinsonii (strain ATCC 33406 / DSM 1761 / CIP 103989 / NBRC 15051 / NCIMB 9469 / D465)</name>
    <dbReference type="NCBI Taxonomy" id="269798"/>
    <lineage>
        <taxon>Bacteria</taxon>
        <taxon>Pseudomonadati</taxon>
        <taxon>Bacteroidota</taxon>
        <taxon>Cytophagia</taxon>
        <taxon>Cytophagales</taxon>
        <taxon>Cytophagaceae</taxon>
        <taxon>Cytophaga</taxon>
    </lineage>
</organism>
<name>A0A6N4SVG1_CYTH3</name>
<proteinExistence type="predicted"/>
<sequence length="51" mass="6228">MCLILVSLGMGLFIIFQWFDESEFEAKRGKYTFFYTVKLSKFKGKRWYMKD</sequence>
<dbReference type="Proteomes" id="UP000001822">
    <property type="component" value="Chromosome"/>
</dbReference>
<evidence type="ECO:0000313" key="1">
    <source>
        <dbReference type="EMBL" id="ABG60518.1"/>
    </source>
</evidence>
<keyword evidence="2" id="KW-1185">Reference proteome</keyword>
<reference evidence="1 2" key="1">
    <citation type="journal article" date="2007" name="Appl. Environ. Microbiol.">
        <title>Genome sequence of the cellulolytic gliding bacterium Cytophaga hutchinsonii.</title>
        <authorList>
            <person name="Xie G."/>
            <person name="Bruce D.C."/>
            <person name="Challacombe J.F."/>
            <person name="Chertkov O."/>
            <person name="Detter J.C."/>
            <person name="Gilna P."/>
            <person name="Han C.S."/>
            <person name="Lucas S."/>
            <person name="Misra M."/>
            <person name="Myers G.L."/>
            <person name="Richardson P."/>
            <person name="Tapia R."/>
            <person name="Thayer N."/>
            <person name="Thompson L.S."/>
            <person name="Brettin T.S."/>
            <person name="Henrissat B."/>
            <person name="Wilson D.B."/>
            <person name="McBride M.J."/>
        </authorList>
    </citation>
    <scope>NUCLEOTIDE SEQUENCE [LARGE SCALE GENOMIC DNA]</scope>
    <source>
        <strain evidence="2">ATCC 33406 / DSM 1761 / CIP 103989 / NBRC 15051 / NCIMB 9469 / D465</strain>
    </source>
</reference>
<protein>
    <submittedName>
        <fullName evidence="1">Uncharacterized protein</fullName>
    </submittedName>
</protein>
<accession>A0A6N4SVG1</accession>
<gene>
    <name evidence="1" type="ordered locus">CHU_3279</name>
</gene>